<comment type="function">
    <text evidence="12">The phosphoenolpyruvate-dependent sugar phosphotransferase system (sugar PTS), a major carbohydrate active transport system, catalyzes the phosphorylation of incoming sugar substrates concomitantly with their translocation across the cell membrane. This system is involved in sucrose transport.</text>
</comment>
<comment type="catalytic activity">
    <reaction evidence="13">
        <text>N(pros)-phospho-L-histidyl-[protein](out) + sucrose = sucrose 6(G)-phosphate(in) + L-histidyl-[protein]</text>
        <dbReference type="Rhea" id="RHEA:49236"/>
        <dbReference type="Rhea" id="RHEA-COMP:9745"/>
        <dbReference type="Rhea" id="RHEA-COMP:9746"/>
        <dbReference type="ChEBI" id="CHEBI:17992"/>
        <dbReference type="ChEBI" id="CHEBI:29979"/>
        <dbReference type="ChEBI" id="CHEBI:64837"/>
        <dbReference type="ChEBI" id="CHEBI:91002"/>
        <dbReference type="EC" id="2.7.1.211"/>
    </reaction>
</comment>
<dbReference type="PROSITE" id="PS51098">
    <property type="entry name" value="PTS_EIIB_TYPE_1"/>
    <property type="match status" value="1"/>
</dbReference>
<evidence type="ECO:0000256" key="3">
    <source>
        <dbReference type="ARBA" id="ARBA00022475"/>
    </source>
</evidence>
<evidence type="ECO:0000313" key="21">
    <source>
        <dbReference type="EMBL" id="MBJ7633385.1"/>
    </source>
</evidence>
<evidence type="ECO:0000256" key="10">
    <source>
        <dbReference type="ARBA" id="ARBA00023136"/>
    </source>
</evidence>
<evidence type="ECO:0000256" key="6">
    <source>
        <dbReference type="ARBA" id="ARBA00022683"/>
    </source>
</evidence>
<dbReference type="GO" id="GO:0090589">
    <property type="term" value="F:protein-phosphocysteine-trehalose phosphotransferase system transporter activity"/>
    <property type="evidence" value="ECO:0007669"/>
    <property type="project" value="TreeGrafter"/>
</dbReference>
<feature type="transmembrane region" description="Helical" evidence="17">
    <location>
        <begin position="149"/>
        <end position="168"/>
    </location>
</feature>
<feature type="transmembrane region" description="Helical" evidence="17">
    <location>
        <begin position="219"/>
        <end position="236"/>
    </location>
</feature>
<keyword evidence="2" id="KW-0813">Transport</keyword>
<dbReference type="Proteomes" id="UP000808038">
    <property type="component" value="Unassembled WGS sequence"/>
</dbReference>
<dbReference type="EC" id="2.7.1.211" evidence="11"/>
<keyword evidence="7 17" id="KW-0812">Transmembrane</keyword>
<evidence type="ECO:0000256" key="1">
    <source>
        <dbReference type="ARBA" id="ARBA00004651"/>
    </source>
</evidence>
<keyword evidence="6" id="KW-0598">Phosphotransferase system</keyword>
<dbReference type="NCBIfam" id="NF007311">
    <property type="entry name" value="PRK09796.1"/>
    <property type="match status" value="1"/>
</dbReference>
<organism evidence="22 23">
    <name type="scientific">Weissella confusa</name>
    <name type="common">Lactobacillus confusus</name>
    <dbReference type="NCBI Taxonomy" id="1583"/>
    <lineage>
        <taxon>Bacteria</taxon>
        <taxon>Bacillati</taxon>
        <taxon>Bacillota</taxon>
        <taxon>Bacilli</taxon>
        <taxon>Lactobacillales</taxon>
        <taxon>Lactobacillaceae</taxon>
        <taxon>Weissella</taxon>
    </lineage>
</organism>
<dbReference type="NCBIfam" id="TIGR01995">
    <property type="entry name" value="PTS-II-ABC-beta"/>
    <property type="match status" value="1"/>
</dbReference>
<evidence type="ECO:0000256" key="17">
    <source>
        <dbReference type="SAM" id="Phobius"/>
    </source>
</evidence>
<protein>
    <recommendedName>
        <fullName evidence="14">PTS system sucrose-specific EIIBCA component</fullName>
        <ecNumber evidence="11">2.7.1.211</ecNumber>
    </recommendedName>
    <alternativeName>
        <fullName evidence="15">EIIBCA-Scr</fullName>
    </alternativeName>
</protein>
<dbReference type="Gene3D" id="2.70.70.10">
    <property type="entry name" value="Glucose Permease (Domain IIA)"/>
    <property type="match status" value="1"/>
</dbReference>
<evidence type="ECO:0000256" key="13">
    <source>
        <dbReference type="ARBA" id="ARBA00048931"/>
    </source>
</evidence>
<dbReference type="Pfam" id="PF00367">
    <property type="entry name" value="PTS_EIIB"/>
    <property type="match status" value="1"/>
</dbReference>
<dbReference type="GO" id="GO:0005886">
    <property type="term" value="C:plasma membrane"/>
    <property type="evidence" value="ECO:0007669"/>
    <property type="project" value="UniProtKB-SubCell"/>
</dbReference>
<feature type="transmembrane region" description="Helical" evidence="17">
    <location>
        <begin position="282"/>
        <end position="306"/>
    </location>
</feature>
<sequence>MAQDFKKLASSVVDAVGGVGNVTNLTHCMTRLRFILKDEAKASDETVKNIPGVMGLVKQGGQYQIIIGNNVAAAYKEILALGVDGGATVDASEQPKQKWTLKRVGMTILDAIIGTMTPLIPAIIGGSMVKLLAMLLLMTGVVGETNSTYVLLNTIGDAAFFFLPILVAVSASKKFGTNTYLAVAIAGLMVHPVFMDLMAKAAEGQAVTLAMLPITSVKYTYTIIPAIVMSWLLRYIEAGVDRITPLVTKNFLKPMLILLVGAVIAISIVGPAGVWLGNGISAVVYGIHGKLGWLAVAIVGAIWPLLVMTGMHRVFTPTIVTTIAETGSEAMVMPSEIGANMSLGGVSLAVAFKTKNRELRQTALAAASSALIAGITEPALYGVAIRLKRPMIASVITGFIAGAVAGLAGLASHSMAAPGLFTSVQFIDKDNPTSILWIAAVMAISVVVSFALTLILGFEDIPVEEDEADMVTPASVKLMAPMKGAVMGLHDVADEVFSKGLLGKGMAIEPVDGKVVSPIAGTVTTVFPTKHAIGLTDDHGMEVLIHVGLDTVSLNGEPFEALVAAGDRVEVGTELLQADLDAIKAAGLPTTTVVVITNTDEFKDVTPVEPGNVSFKDHVMEVFHHEKEDDAQTAIAADASLA</sequence>
<dbReference type="InterPro" id="IPR011055">
    <property type="entry name" value="Dup_hybrid_motif"/>
</dbReference>
<dbReference type="InterPro" id="IPR001127">
    <property type="entry name" value="PTS_EIIA_1_perm"/>
</dbReference>
<evidence type="ECO:0000256" key="8">
    <source>
        <dbReference type="ARBA" id="ARBA00022777"/>
    </source>
</evidence>
<feature type="transmembrane region" description="Helical" evidence="17">
    <location>
        <begin position="180"/>
        <end position="199"/>
    </location>
</feature>
<evidence type="ECO:0000259" key="18">
    <source>
        <dbReference type="PROSITE" id="PS51093"/>
    </source>
</evidence>
<dbReference type="RefSeq" id="WP_056973154.1">
    <property type="nucleotide sequence ID" value="NZ_ALXH01000145.1"/>
</dbReference>
<evidence type="ECO:0000313" key="23">
    <source>
        <dbReference type="Proteomes" id="UP000728106"/>
    </source>
</evidence>
<evidence type="ECO:0000256" key="12">
    <source>
        <dbReference type="ARBA" id="ARBA00045139"/>
    </source>
</evidence>
<dbReference type="InterPro" id="IPR001996">
    <property type="entry name" value="PTS_IIB_1"/>
</dbReference>
<dbReference type="InterPro" id="IPR050558">
    <property type="entry name" value="PTS_Sugar-Specific_Components"/>
</dbReference>
<evidence type="ECO:0000256" key="15">
    <source>
        <dbReference type="ARBA" id="ARBA00081008"/>
    </source>
</evidence>
<keyword evidence="4" id="KW-0762">Sugar transport</keyword>
<keyword evidence="9 17" id="KW-1133">Transmembrane helix</keyword>
<accession>A0A4Z0RKP9</accession>
<dbReference type="InterPro" id="IPR036878">
    <property type="entry name" value="Glu_permease_IIB"/>
</dbReference>
<feature type="active site" description="Phosphocysteine intermediate; for EIIB activity" evidence="16">
    <location>
        <position position="28"/>
    </location>
</feature>
<keyword evidence="8" id="KW-0418">Kinase</keyword>
<dbReference type="EMBL" id="JAAOCP010000016">
    <property type="protein sequence ID" value="MBJ7639773.1"/>
    <property type="molecule type" value="Genomic_DNA"/>
</dbReference>
<dbReference type="SUPFAM" id="SSF51261">
    <property type="entry name" value="Duplicated hybrid motif"/>
    <property type="match status" value="1"/>
</dbReference>
<comment type="subcellular location">
    <subcellularLocation>
        <location evidence="1">Cell membrane</location>
        <topology evidence="1">Multi-pass membrane protein</topology>
    </subcellularLocation>
</comment>
<dbReference type="Gene3D" id="3.30.1360.60">
    <property type="entry name" value="Glucose permease domain IIB"/>
    <property type="match status" value="1"/>
</dbReference>
<dbReference type="PROSITE" id="PS51103">
    <property type="entry name" value="PTS_EIIC_TYPE_1"/>
    <property type="match status" value="1"/>
</dbReference>
<keyword evidence="10 17" id="KW-0472">Membrane</keyword>
<feature type="transmembrane region" description="Helical" evidence="17">
    <location>
        <begin position="256"/>
        <end position="276"/>
    </location>
</feature>
<evidence type="ECO:0000256" key="9">
    <source>
        <dbReference type="ARBA" id="ARBA00022989"/>
    </source>
</evidence>
<dbReference type="GO" id="GO:0016301">
    <property type="term" value="F:kinase activity"/>
    <property type="evidence" value="ECO:0007669"/>
    <property type="project" value="UniProtKB-KW"/>
</dbReference>
<dbReference type="GO" id="GO:0008982">
    <property type="term" value="F:protein-N(PI)-phosphohistidine-sugar phosphotransferase activity"/>
    <property type="evidence" value="ECO:0007669"/>
    <property type="project" value="InterPro"/>
</dbReference>
<evidence type="ECO:0000256" key="5">
    <source>
        <dbReference type="ARBA" id="ARBA00022679"/>
    </source>
</evidence>
<reference evidence="22" key="1">
    <citation type="submission" date="2020-02" db="EMBL/GenBank/DDBJ databases">
        <authorList>
            <person name="Fontana A."/>
            <person name="Patrone V."/>
            <person name="Morelli L."/>
        </authorList>
    </citation>
    <scope>NUCLEOTIDE SEQUENCE</scope>
    <source>
        <strain evidence="21">CCUG 30943</strain>
        <strain evidence="22">CCUG 43002</strain>
    </source>
</reference>
<dbReference type="Pfam" id="PF00358">
    <property type="entry name" value="PTS_EIIA_1"/>
    <property type="match status" value="1"/>
</dbReference>
<evidence type="ECO:0000256" key="16">
    <source>
        <dbReference type="PROSITE-ProRule" id="PRU00421"/>
    </source>
</evidence>
<dbReference type="InterPro" id="IPR011297">
    <property type="entry name" value="PTS_IIABC_b_glu"/>
</dbReference>
<feature type="transmembrane region" description="Helical" evidence="17">
    <location>
        <begin position="363"/>
        <end position="385"/>
    </location>
</feature>
<feature type="transmembrane region" description="Helical" evidence="17">
    <location>
        <begin position="391"/>
        <end position="413"/>
    </location>
</feature>
<keyword evidence="3" id="KW-1003">Cell membrane</keyword>
<evidence type="ECO:0000256" key="14">
    <source>
        <dbReference type="ARBA" id="ARBA00074554"/>
    </source>
</evidence>
<dbReference type="CDD" id="cd00212">
    <property type="entry name" value="PTS_IIB_glc"/>
    <property type="match status" value="1"/>
</dbReference>
<dbReference type="PANTHER" id="PTHR30175:SF1">
    <property type="entry name" value="PTS SYSTEM ARBUTIN-, CELLOBIOSE-, AND SALICIN-SPECIFIC EIIBC COMPONENT-RELATED"/>
    <property type="match status" value="1"/>
</dbReference>
<comment type="caution">
    <text evidence="22">The sequence shown here is derived from an EMBL/GenBank/DDBJ whole genome shotgun (WGS) entry which is preliminary data.</text>
</comment>
<evidence type="ECO:0000256" key="4">
    <source>
        <dbReference type="ARBA" id="ARBA00022597"/>
    </source>
</evidence>
<feature type="domain" description="PTS EIIA type-1" evidence="18">
    <location>
        <begin position="494"/>
        <end position="598"/>
    </location>
</feature>
<gene>
    <name evidence="22" type="primary">ascF</name>
    <name evidence="22" type="ORF">HAU20_10340</name>
    <name evidence="21" type="ORF">HAU43_09880</name>
</gene>
<proteinExistence type="predicted"/>
<feature type="transmembrane region" description="Helical" evidence="17">
    <location>
        <begin position="108"/>
        <end position="129"/>
    </location>
</feature>
<feature type="domain" description="PTS EIIC type-1" evidence="20">
    <location>
        <begin position="110"/>
        <end position="472"/>
    </location>
</feature>
<dbReference type="SUPFAM" id="SSF55604">
    <property type="entry name" value="Glucose permease domain IIB"/>
    <property type="match status" value="1"/>
</dbReference>
<feature type="transmembrane region" description="Helical" evidence="17">
    <location>
        <begin position="434"/>
        <end position="458"/>
    </location>
</feature>
<dbReference type="Proteomes" id="UP000728106">
    <property type="component" value="Unassembled WGS sequence"/>
</dbReference>
<name>A0A4Z0RKP9_WEICO</name>
<dbReference type="PANTHER" id="PTHR30175">
    <property type="entry name" value="PHOSPHOTRANSFERASE SYSTEM TRANSPORT PROTEIN"/>
    <property type="match status" value="1"/>
</dbReference>
<evidence type="ECO:0000256" key="2">
    <source>
        <dbReference type="ARBA" id="ARBA00022448"/>
    </source>
</evidence>
<evidence type="ECO:0000259" key="20">
    <source>
        <dbReference type="PROSITE" id="PS51103"/>
    </source>
</evidence>
<evidence type="ECO:0000256" key="11">
    <source>
        <dbReference type="ARBA" id="ARBA00044053"/>
    </source>
</evidence>
<dbReference type="FunFam" id="2.70.70.10:FF:000001">
    <property type="entry name" value="PTS system glucose-specific IIA component"/>
    <property type="match status" value="1"/>
</dbReference>
<dbReference type="InterPro" id="IPR003352">
    <property type="entry name" value="PTS_EIIC"/>
</dbReference>
<keyword evidence="23" id="KW-1185">Reference proteome</keyword>
<dbReference type="GO" id="GO:0015771">
    <property type="term" value="P:trehalose transport"/>
    <property type="evidence" value="ECO:0007669"/>
    <property type="project" value="TreeGrafter"/>
</dbReference>
<evidence type="ECO:0000259" key="19">
    <source>
        <dbReference type="PROSITE" id="PS51098"/>
    </source>
</evidence>
<evidence type="ECO:0000256" key="7">
    <source>
        <dbReference type="ARBA" id="ARBA00022692"/>
    </source>
</evidence>
<dbReference type="PROSITE" id="PS00371">
    <property type="entry name" value="PTS_EIIA_TYPE_1_HIS"/>
    <property type="match status" value="1"/>
</dbReference>
<reference evidence="22 23" key="2">
    <citation type="journal article" date="2021" name="Int. J. Food Microbiol.">
        <title>Safety demonstration of a microbial species for use in the food chain: Weissella confusa.</title>
        <authorList>
            <person name="Bourdichon F."/>
            <person name="Patrone V."/>
            <person name="Fontana A."/>
            <person name="Milani G."/>
            <person name="Morelli L."/>
        </authorList>
    </citation>
    <scope>NUCLEOTIDE SEQUENCE [LARGE SCALE GENOMIC DNA]</scope>
    <source>
        <strain evidence="21">CCUG 30943</strain>
        <strain evidence="22 23">CCUG 43002</strain>
    </source>
</reference>
<feature type="domain" description="PTS EIIB type-1" evidence="19">
    <location>
        <begin position="6"/>
        <end position="88"/>
    </location>
</feature>
<dbReference type="InterPro" id="IPR018113">
    <property type="entry name" value="PTrfase_EIIB_Cys"/>
</dbReference>
<dbReference type="OrthoDB" id="9769191at2"/>
<dbReference type="PROSITE" id="PS51093">
    <property type="entry name" value="PTS_EIIA_TYPE_1"/>
    <property type="match status" value="1"/>
</dbReference>
<dbReference type="FunFam" id="3.30.1360.60:FF:000001">
    <property type="entry name" value="PTS system glucose-specific IIBC component PtsG"/>
    <property type="match status" value="1"/>
</dbReference>
<evidence type="ECO:0000313" key="22">
    <source>
        <dbReference type="EMBL" id="MBJ7639773.1"/>
    </source>
</evidence>
<dbReference type="Pfam" id="PF02378">
    <property type="entry name" value="PTS_EIIC"/>
    <property type="match status" value="1"/>
</dbReference>
<dbReference type="EMBL" id="JAAOCX010000016">
    <property type="protein sequence ID" value="MBJ7633385.1"/>
    <property type="molecule type" value="Genomic_DNA"/>
</dbReference>
<keyword evidence="5" id="KW-0808">Transferase</keyword>
<dbReference type="InterPro" id="IPR013013">
    <property type="entry name" value="PTS_EIIC_1"/>
</dbReference>
<dbReference type="PROSITE" id="PS01035">
    <property type="entry name" value="PTS_EIIB_TYPE_1_CYS"/>
    <property type="match status" value="1"/>
</dbReference>
<dbReference type="AlphaFoldDB" id="A0A4Z0RKP9"/>
<dbReference type="NCBIfam" id="TIGR00830">
    <property type="entry name" value="PTBA"/>
    <property type="match status" value="1"/>
</dbReference>
<dbReference type="GO" id="GO:0009401">
    <property type="term" value="P:phosphoenolpyruvate-dependent sugar phosphotransferase system"/>
    <property type="evidence" value="ECO:0007669"/>
    <property type="project" value="UniProtKB-KW"/>
</dbReference>